<accession>A0A914XNL5</accession>
<feature type="region of interest" description="Disordered" evidence="8">
    <location>
        <begin position="460"/>
        <end position="510"/>
    </location>
</feature>
<keyword evidence="10" id="KW-1185">Reference proteome</keyword>
<feature type="compositionally biased region" description="Low complexity" evidence="8">
    <location>
        <begin position="624"/>
        <end position="639"/>
    </location>
</feature>
<dbReference type="Gene3D" id="3.30.160.60">
    <property type="entry name" value="Classic Zinc Finger"/>
    <property type="match status" value="1"/>
</dbReference>
<proteinExistence type="predicted"/>
<evidence type="ECO:0000256" key="3">
    <source>
        <dbReference type="ARBA" id="ARBA00022737"/>
    </source>
</evidence>
<feature type="domain" description="C2H2-type" evidence="9">
    <location>
        <begin position="278"/>
        <end position="306"/>
    </location>
</feature>
<feature type="region of interest" description="Disordered" evidence="8">
    <location>
        <begin position="80"/>
        <end position="225"/>
    </location>
</feature>
<reference evidence="11" key="1">
    <citation type="submission" date="2022-11" db="UniProtKB">
        <authorList>
            <consortium name="WormBaseParasite"/>
        </authorList>
    </citation>
    <scope>IDENTIFICATION</scope>
</reference>
<evidence type="ECO:0000256" key="1">
    <source>
        <dbReference type="ARBA" id="ARBA00004123"/>
    </source>
</evidence>
<organism evidence="10 11">
    <name type="scientific">Plectus sambesii</name>
    <dbReference type="NCBI Taxonomy" id="2011161"/>
    <lineage>
        <taxon>Eukaryota</taxon>
        <taxon>Metazoa</taxon>
        <taxon>Ecdysozoa</taxon>
        <taxon>Nematoda</taxon>
        <taxon>Chromadorea</taxon>
        <taxon>Plectida</taxon>
        <taxon>Plectina</taxon>
        <taxon>Plectoidea</taxon>
        <taxon>Plectidae</taxon>
        <taxon>Plectus</taxon>
    </lineage>
</organism>
<dbReference type="SUPFAM" id="SSF57667">
    <property type="entry name" value="beta-beta-alpha zinc fingers"/>
    <property type="match status" value="1"/>
</dbReference>
<evidence type="ECO:0000256" key="6">
    <source>
        <dbReference type="ARBA" id="ARBA00023242"/>
    </source>
</evidence>
<dbReference type="Pfam" id="PF00096">
    <property type="entry name" value="zf-C2H2"/>
    <property type="match status" value="2"/>
</dbReference>
<dbReference type="AlphaFoldDB" id="A0A914XNL5"/>
<dbReference type="PANTHER" id="PTHR24406">
    <property type="entry name" value="TRANSCRIPTIONAL REPRESSOR CTCFL-RELATED"/>
    <property type="match status" value="1"/>
</dbReference>
<evidence type="ECO:0000313" key="10">
    <source>
        <dbReference type="Proteomes" id="UP000887566"/>
    </source>
</evidence>
<dbReference type="PROSITE" id="PS00028">
    <property type="entry name" value="ZINC_FINGER_C2H2_1"/>
    <property type="match status" value="2"/>
</dbReference>
<dbReference type="Proteomes" id="UP000887566">
    <property type="component" value="Unplaced"/>
</dbReference>
<sequence length="660" mass="73884">MDRHMAIHRGEVEVDTRGVCGGFYCDLCGLMFRQHFNLIKHWRSSCPEIQAQLPEDIELTMDDETLKRMVQDLLGKRRGEDEFGEHAPPPLHPKTILPAPSPKTGTNASQDKPPLEPKTEKKEAAKKQAEASKSPVTPAMQTRRSTRLAVADNQNENAGEEPVDVTTVEQQRKRSHDETEGAEGEERDAADPGRLANPERPPATADEEEEMRRLRQEEEEEDEALMDEEWAAAQGIVFADDYMDEDQQFVIREDGTLGPLGLPNAQARAKWSMMGGPVQCPECFRSFANAGRLERHLAGFHASYGTHHCILCGNRFKYDYNLLYHYRRSCPYTKAFIDRDVREQMDAPSLRKLVRNLAQKEVRLTPQVQPPPRLPTKREQPIPKPRLAMRYPSNQPPAHLLMPRPGLPEGKTCPVCGIIFYGTGAVDRHMKAAHPQEWDEWEAAGGLPDEAQFMEEHMETMAREEQRKAANEPVEPEEPEDVEPPPMLVAEEPGEQPPPRINDLHDDDDDDQQHMQIDVVEDVQGLIDSGQLQVQDGDQIILVEAVDDEMQQLVGDDQHGQPDEENVEELDVGGHTVEVETPSATDSSEPMKKRGRPRTTSASVSSTKLPQSPQSPAAAKMTPSAQQQAAADAANSSTRRSTRRAAADGTPWKTRSHFGD</sequence>
<keyword evidence="6" id="KW-0539">Nucleus</keyword>
<evidence type="ECO:0000256" key="7">
    <source>
        <dbReference type="PROSITE-ProRule" id="PRU00042"/>
    </source>
</evidence>
<comment type="subcellular location">
    <subcellularLocation>
        <location evidence="1">Nucleus</location>
    </subcellularLocation>
</comment>
<dbReference type="InterPro" id="IPR050888">
    <property type="entry name" value="ZnF_C2H2-type_TF"/>
</dbReference>
<keyword evidence="4 7" id="KW-0863">Zinc-finger</keyword>
<dbReference type="WBParaSite" id="PSAMB.scaffold8size148366.g148.t1">
    <property type="protein sequence ID" value="PSAMB.scaffold8size148366.g148.t1"/>
    <property type="gene ID" value="PSAMB.scaffold8size148366.g148"/>
</dbReference>
<evidence type="ECO:0000313" key="11">
    <source>
        <dbReference type="WBParaSite" id="PSAMB.scaffold8size148366.g148.t1"/>
    </source>
</evidence>
<dbReference type="GO" id="GO:0008270">
    <property type="term" value="F:zinc ion binding"/>
    <property type="evidence" value="ECO:0007669"/>
    <property type="project" value="UniProtKB-KW"/>
</dbReference>
<dbReference type="InterPro" id="IPR013087">
    <property type="entry name" value="Znf_C2H2_type"/>
</dbReference>
<feature type="compositionally biased region" description="Basic and acidic residues" evidence="8">
    <location>
        <begin position="113"/>
        <end position="130"/>
    </location>
</feature>
<feature type="compositionally biased region" description="Polar residues" evidence="8">
    <location>
        <begin position="598"/>
        <end position="615"/>
    </location>
</feature>
<dbReference type="PROSITE" id="PS50157">
    <property type="entry name" value="ZINC_FINGER_C2H2_2"/>
    <property type="match status" value="1"/>
</dbReference>
<feature type="region of interest" description="Disordered" evidence="8">
    <location>
        <begin position="551"/>
        <end position="660"/>
    </location>
</feature>
<keyword evidence="2" id="KW-0479">Metal-binding</keyword>
<feature type="compositionally biased region" description="Basic and acidic residues" evidence="8">
    <location>
        <begin position="460"/>
        <end position="470"/>
    </location>
</feature>
<evidence type="ECO:0000259" key="9">
    <source>
        <dbReference type="PROSITE" id="PS50157"/>
    </source>
</evidence>
<keyword evidence="3" id="KW-0677">Repeat</keyword>
<name>A0A914XNL5_9BILA</name>
<evidence type="ECO:0000256" key="8">
    <source>
        <dbReference type="SAM" id="MobiDB-lite"/>
    </source>
</evidence>
<dbReference type="InterPro" id="IPR036236">
    <property type="entry name" value="Znf_C2H2_sf"/>
</dbReference>
<feature type="compositionally biased region" description="Basic and acidic residues" evidence="8">
    <location>
        <begin position="170"/>
        <end position="179"/>
    </location>
</feature>
<evidence type="ECO:0000256" key="4">
    <source>
        <dbReference type="ARBA" id="ARBA00022771"/>
    </source>
</evidence>
<keyword evidence="5" id="KW-0862">Zinc</keyword>
<evidence type="ECO:0000256" key="5">
    <source>
        <dbReference type="ARBA" id="ARBA00022833"/>
    </source>
</evidence>
<feature type="compositionally biased region" description="Acidic residues" evidence="8">
    <location>
        <begin position="474"/>
        <end position="483"/>
    </location>
</feature>
<protein>
    <submittedName>
        <fullName evidence="11">C2H2-type domain-containing protein</fullName>
    </submittedName>
</protein>
<dbReference type="GO" id="GO:0005634">
    <property type="term" value="C:nucleus"/>
    <property type="evidence" value="ECO:0007669"/>
    <property type="project" value="UniProtKB-SubCell"/>
</dbReference>
<dbReference type="SMART" id="SM00355">
    <property type="entry name" value="ZnF_C2H2"/>
    <property type="match status" value="4"/>
</dbReference>
<evidence type="ECO:0000256" key="2">
    <source>
        <dbReference type="ARBA" id="ARBA00022723"/>
    </source>
</evidence>